<evidence type="ECO:0000256" key="5">
    <source>
        <dbReference type="SAM" id="Phobius"/>
    </source>
</evidence>
<dbReference type="InterPro" id="IPR003660">
    <property type="entry name" value="HAMP_dom"/>
</dbReference>
<keyword evidence="9" id="KW-1185">Reference proteome</keyword>
<dbReference type="PROSITE" id="PS50885">
    <property type="entry name" value="HAMP"/>
    <property type="match status" value="1"/>
</dbReference>
<dbReference type="CDD" id="cd06225">
    <property type="entry name" value="HAMP"/>
    <property type="match status" value="1"/>
</dbReference>
<proteinExistence type="inferred from homology"/>
<dbReference type="Proteomes" id="UP001216189">
    <property type="component" value="Unassembled WGS sequence"/>
</dbReference>
<dbReference type="SMART" id="SM00304">
    <property type="entry name" value="HAMP"/>
    <property type="match status" value="2"/>
</dbReference>
<dbReference type="RefSeq" id="WP_274721408.1">
    <property type="nucleotide sequence ID" value="NZ_JARBFT010000001.1"/>
</dbReference>
<dbReference type="EMBL" id="JARBFT010000001">
    <property type="protein sequence ID" value="MDE1513654.1"/>
    <property type="molecule type" value="Genomic_DNA"/>
</dbReference>
<evidence type="ECO:0000256" key="3">
    <source>
        <dbReference type="ARBA" id="ARBA00029447"/>
    </source>
</evidence>
<keyword evidence="2 4" id="KW-0807">Transducer</keyword>
<comment type="subcellular location">
    <subcellularLocation>
        <location evidence="1">Membrane</location>
    </subcellularLocation>
</comment>
<sequence length="565" mass="62681">MMTTIVATIAVSFISVKSVINDYIYQSSMQDIAKDVSLIEDNINEYLQGKLNLVDSIEFGIMHIKSTKDKLDFARVVKVMNRMALSDEGSMADEQAQQYIQFAHAHPEGLQVGEVVQQAEQLSLTLSRKKKNIVDFFVLDLHALGSLIEKFSREGTYFELIAENGVMIYSNKPAVANLQQSHRNLSIGNRGWQLISYIDQQFIAEQTTRINTKINIYLMSCALVMLLLSSLVLQLLLRPVERLRNLVQGLTAGEADLTQRLTVHSRDELGQISQAINHFMGQIQEIFVQIKRTNLQIAPFIVQLNDQAKNNMLSAEQHSDQTQDIVKAMHSVTLLSNQAQHSSVQAAEFVQSVKQQMNQSAQAGRTASGSMDTLAQDVQAMADQVQQITRDSQAISDILHTIKQIADQTNLLALNAAIEAARAGESGRGFAVVAEEVRTLAARTGSCTTQIDDLLTQFTQTTRTIHQKMASTQHNCHSSEASSATVVALLDEMTLAIDHILNHNLSVSDLVTQQTQVISSVNDTMTELNQIVANMSQNEKMAYQACGQLTDMSAELSQYLQCFRT</sequence>
<evidence type="ECO:0000313" key="8">
    <source>
        <dbReference type="EMBL" id="MDE1513654.1"/>
    </source>
</evidence>
<dbReference type="SMART" id="SM00283">
    <property type="entry name" value="MA"/>
    <property type="match status" value="1"/>
</dbReference>
<dbReference type="PROSITE" id="PS50111">
    <property type="entry name" value="CHEMOTAXIS_TRANSDUC_2"/>
    <property type="match status" value="1"/>
</dbReference>
<keyword evidence="5" id="KW-0812">Transmembrane</keyword>
<keyword evidence="5" id="KW-0472">Membrane</keyword>
<protein>
    <submittedName>
        <fullName evidence="8">Methyl-accepting chemotaxis protein</fullName>
    </submittedName>
</protein>
<evidence type="ECO:0000259" key="6">
    <source>
        <dbReference type="PROSITE" id="PS50111"/>
    </source>
</evidence>
<evidence type="ECO:0000259" key="7">
    <source>
        <dbReference type="PROSITE" id="PS50885"/>
    </source>
</evidence>
<evidence type="ECO:0000256" key="1">
    <source>
        <dbReference type="ARBA" id="ARBA00004370"/>
    </source>
</evidence>
<dbReference type="Pfam" id="PF00672">
    <property type="entry name" value="HAMP"/>
    <property type="match status" value="1"/>
</dbReference>
<evidence type="ECO:0000256" key="4">
    <source>
        <dbReference type="PROSITE-ProRule" id="PRU00284"/>
    </source>
</evidence>
<dbReference type="PANTHER" id="PTHR32089:SF55">
    <property type="entry name" value="METHYL ACCEPTING SENSORY TRANSDUCER WITH CACHE_2 SMALL MOLECULE BINDING DOMAIN"/>
    <property type="match status" value="1"/>
</dbReference>
<dbReference type="Gene3D" id="1.10.287.950">
    <property type="entry name" value="Methyl-accepting chemotaxis protein"/>
    <property type="match status" value="1"/>
</dbReference>
<dbReference type="Pfam" id="PF00015">
    <property type="entry name" value="MCPsignal"/>
    <property type="match status" value="1"/>
</dbReference>
<feature type="domain" description="HAMP" evidence="7">
    <location>
        <begin position="234"/>
        <end position="288"/>
    </location>
</feature>
<dbReference type="SUPFAM" id="SSF58104">
    <property type="entry name" value="Methyl-accepting chemotaxis protein (MCP) signaling domain"/>
    <property type="match status" value="1"/>
</dbReference>
<feature type="domain" description="Methyl-accepting transducer" evidence="6">
    <location>
        <begin position="293"/>
        <end position="529"/>
    </location>
</feature>
<dbReference type="InterPro" id="IPR004089">
    <property type="entry name" value="MCPsignal_dom"/>
</dbReference>
<dbReference type="Gene3D" id="6.10.340.10">
    <property type="match status" value="1"/>
</dbReference>
<gene>
    <name evidence="8" type="ORF">PUN32_01330</name>
</gene>
<comment type="similarity">
    <text evidence="3">Belongs to the methyl-accepting chemotaxis (MCP) protein family.</text>
</comment>
<keyword evidence="5" id="KW-1133">Transmembrane helix</keyword>
<feature type="transmembrane region" description="Helical" evidence="5">
    <location>
        <begin position="216"/>
        <end position="237"/>
    </location>
</feature>
<evidence type="ECO:0000256" key="2">
    <source>
        <dbReference type="ARBA" id="ARBA00023224"/>
    </source>
</evidence>
<name>A0ABT5UW64_9VIBR</name>
<organism evidence="8 9">
    <name type="scientific">Vibrio chanodichtyis</name>
    <dbReference type="NCBI Taxonomy" id="3027932"/>
    <lineage>
        <taxon>Bacteria</taxon>
        <taxon>Pseudomonadati</taxon>
        <taxon>Pseudomonadota</taxon>
        <taxon>Gammaproteobacteria</taxon>
        <taxon>Vibrionales</taxon>
        <taxon>Vibrionaceae</taxon>
        <taxon>Vibrio</taxon>
    </lineage>
</organism>
<accession>A0ABT5UW64</accession>
<evidence type="ECO:0000313" key="9">
    <source>
        <dbReference type="Proteomes" id="UP001216189"/>
    </source>
</evidence>
<dbReference type="PANTHER" id="PTHR32089">
    <property type="entry name" value="METHYL-ACCEPTING CHEMOTAXIS PROTEIN MCPB"/>
    <property type="match status" value="1"/>
</dbReference>
<reference evidence="8 9" key="1">
    <citation type="submission" date="2023-02" db="EMBL/GenBank/DDBJ databases">
        <title>Vibrio intestini sp. nov., a close relative of Vibrio cholerae isolated from the intestine of Healthy Culter dabryi.</title>
        <authorList>
            <person name="Wu N."/>
        </authorList>
    </citation>
    <scope>NUCLEOTIDE SEQUENCE [LARGE SCALE GENOMIC DNA]</scope>
    <source>
        <strain evidence="8 9">DSL-7</strain>
    </source>
</reference>
<comment type="caution">
    <text evidence="8">The sequence shown here is derived from an EMBL/GenBank/DDBJ whole genome shotgun (WGS) entry which is preliminary data.</text>
</comment>